<dbReference type="STRING" id="118168.MC7420_1114"/>
<dbReference type="HOGENOM" id="CLU_315439_0_0_3"/>
<feature type="domain" description="GAF" evidence="1">
    <location>
        <begin position="201"/>
        <end position="355"/>
    </location>
</feature>
<feature type="domain" description="GAF" evidence="1">
    <location>
        <begin position="376"/>
        <end position="528"/>
    </location>
</feature>
<organism evidence="2 3">
    <name type="scientific">Coleofasciculus chthonoplastes PCC 7420</name>
    <dbReference type="NCBI Taxonomy" id="118168"/>
    <lineage>
        <taxon>Bacteria</taxon>
        <taxon>Bacillati</taxon>
        <taxon>Cyanobacteriota</taxon>
        <taxon>Cyanophyceae</taxon>
        <taxon>Coleofasciculales</taxon>
        <taxon>Coleofasciculaceae</taxon>
        <taxon>Coleofasciculus</taxon>
    </lineage>
</organism>
<evidence type="ECO:0000313" key="2">
    <source>
        <dbReference type="EMBL" id="EDX73318.1"/>
    </source>
</evidence>
<keyword evidence="3" id="KW-1185">Reference proteome</keyword>
<dbReference type="OrthoDB" id="567987at2"/>
<proteinExistence type="predicted"/>
<dbReference type="eggNOG" id="COG2203">
    <property type="taxonomic scope" value="Bacteria"/>
</dbReference>
<feature type="domain" description="GAF" evidence="1">
    <location>
        <begin position="29"/>
        <end position="180"/>
    </location>
</feature>
<dbReference type="AlphaFoldDB" id="B4VXQ5"/>
<protein>
    <submittedName>
        <fullName evidence="2">GAF domain protein</fullName>
    </submittedName>
</protein>
<gene>
    <name evidence="2" type="ORF">MC7420_1114</name>
</gene>
<dbReference type="Proteomes" id="UP000003835">
    <property type="component" value="Unassembled WGS sequence"/>
</dbReference>
<name>B4VXQ5_9CYAN</name>
<dbReference type="EMBL" id="DS989858">
    <property type="protein sequence ID" value="EDX73318.1"/>
    <property type="molecule type" value="Genomic_DNA"/>
</dbReference>
<dbReference type="InterPro" id="IPR029016">
    <property type="entry name" value="GAF-like_dom_sf"/>
</dbReference>
<sequence length="942" mass="108123">MGQQNLPSQNDHPFLTLGRVLETLREEDNAEVLIETTLNYLQTEFDYHLIWIGLYDRLDHRLFGKGGIAPTGETDFLKQRYNLQPGDLLEQIVIQQRPITVPDIQQEIRAGEWRRIATNLGIQGTLLFPLRAKDQCFGVTLLGSHQWGISAQPKDTAHLSMVLGGLAAALHEIEVNWQQSAIKRPDKPLFQALDELLQLPKLVQRLDKLVAMTQEFITPTRTNIYWYHPQQRYFWHRVGNRQSLRSVVGLRNSKAGLTVAEASDFYQALKVGQLVTIGSSRSQLKTETTEHILHRLRTRSLMAAPIQIQGELLGFLSVEEDDPRIWERAERNYILATAQLVALVVSGEELDTQVQVRIKDSQVLARIAQAIACRPTPEAALNESGKLICQHLNTDRLVILQRDQSGQFTVVFSRQPSNRRPCPSPLPPLNDQDQQWLRGRKKMEVIEDIEADGLLISWRETLTQLNLRSLLIESLSYPAHSPKQPSFLFLIGHESPRTWNSNERDFVKTVAQLIHLLLTLSGELDNAKRSFLAHQTLQSGLSMLHSAPKDPVRFERAWINYVAKLLECPLVALLTWTPQIAWATVSTVAVTDSRFALPPDLTISVATNPLIHQALATPHFRCFAVKDLPDSIRQWFKSPDMGQILVIALHQDTTSATGVILIADHQERTWSERLLSVLEILTQEFTDLRDYRYRLMQQTQERENLQALNWYKHRCLEKLYQSVQEMNNALLLLDSQTYSPAEATQQITNSALQKMRRQQLLHKLEAVLAGMTPILKQEQWQLRTTLRPIKLATLLKRSLRQVEPFYNQRQLVLNMHNVSQFTIYGDYLKLECIVLELLLTIGLQSRAGRWIHLWCCPLRSDTKPRLHSSSPYPLLELLISQSNSLEECQQILTTSPRKSLHSLNMRICQQILRSWGGDLHFYQTQVHDYLIRLLLPLEQKQK</sequence>
<evidence type="ECO:0000313" key="3">
    <source>
        <dbReference type="Proteomes" id="UP000003835"/>
    </source>
</evidence>
<dbReference type="SMART" id="SM00065">
    <property type="entry name" value="GAF"/>
    <property type="match status" value="3"/>
</dbReference>
<dbReference type="InterPro" id="IPR003018">
    <property type="entry name" value="GAF"/>
</dbReference>
<dbReference type="SUPFAM" id="SSF55781">
    <property type="entry name" value="GAF domain-like"/>
    <property type="match status" value="4"/>
</dbReference>
<dbReference type="Pfam" id="PF01590">
    <property type="entry name" value="GAF"/>
    <property type="match status" value="1"/>
</dbReference>
<reference evidence="2 3" key="1">
    <citation type="submission" date="2008-07" db="EMBL/GenBank/DDBJ databases">
        <authorList>
            <person name="Tandeau de Marsac N."/>
            <person name="Ferriera S."/>
            <person name="Johnson J."/>
            <person name="Kravitz S."/>
            <person name="Beeson K."/>
            <person name="Sutton G."/>
            <person name="Rogers Y.-H."/>
            <person name="Friedman R."/>
            <person name="Frazier M."/>
            <person name="Venter J.C."/>
        </authorList>
    </citation>
    <scope>NUCLEOTIDE SEQUENCE [LARGE SCALE GENOMIC DNA]</scope>
    <source>
        <strain evidence="2 3">PCC 7420</strain>
    </source>
</reference>
<accession>B4VXQ5</accession>
<evidence type="ECO:0000259" key="1">
    <source>
        <dbReference type="SMART" id="SM00065"/>
    </source>
</evidence>
<dbReference type="RefSeq" id="WP_006103373.1">
    <property type="nucleotide sequence ID" value="NZ_DS989858.1"/>
</dbReference>
<dbReference type="Gene3D" id="3.30.450.40">
    <property type="match status" value="3"/>
</dbReference>